<comment type="caution">
    <text evidence="7">The sequence shown here is derived from an EMBL/GenBank/DDBJ whole genome shotgun (WGS) entry which is preliminary data.</text>
</comment>
<gene>
    <name evidence="7" type="ORF">Zmor_006363</name>
</gene>
<protein>
    <recommendedName>
        <fullName evidence="9">Gustatory receptor</fullName>
    </recommendedName>
</protein>
<evidence type="ECO:0000256" key="5">
    <source>
        <dbReference type="ARBA" id="ARBA00023136"/>
    </source>
</evidence>
<keyword evidence="5 6" id="KW-0472">Membrane</keyword>
<dbReference type="InterPro" id="IPR013604">
    <property type="entry name" value="7TM_chemorcpt"/>
</dbReference>
<organism evidence="7 8">
    <name type="scientific">Zophobas morio</name>
    <dbReference type="NCBI Taxonomy" id="2755281"/>
    <lineage>
        <taxon>Eukaryota</taxon>
        <taxon>Metazoa</taxon>
        <taxon>Ecdysozoa</taxon>
        <taxon>Arthropoda</taxon>
        <taxon>Hexapoda</taxon>
        <taxon>Insecta</taxon>
        <taxon>Pterygota</taxon>
        <taxon>Neoptera</taxon>
        <taxon>Endopterygota</taxon>
        <taxon>Coleoptera</taxon>
        <taxon>Polyphaga</taxon>
        <taxon>Cucujiformia</taxon>
        <taxon>Tenebrionidae</taxon>
        <taxon>Zophobas</taxon>
    </lineage>
</organism>
<dbReference type="EMBL" id="JALNTZ010000002">
    <property type="protein sequence ID" value="KAJ3661994.1"/>
    <property type="molecule type" value="Genomic_DNA"/>
</dbReference>
<evidence type="ECO:0008006" key="9">
    <source>
        <dbReference type="Google" id="ProtNLM"/>
    </source>
</evidence>
<evidence type="ECO:0000256" key="1">
    <source>
        <dbReference type="ARBA" id="ARBA00004651"/>
    </source>
</evidence>
<proteinExistence type="predicted"/>
<dbReference type="GO" id="GO:0005886">
    <property type="term" value="C:plasma membrane"/>
    <property type="evidence" value="ECO:0007669"/>
    <property type="project" value="UniProtKB-SubCell"/>
</dbReference>
<evidence type="ECO:0000313" key="7">
    <source>
        <dbReference type="EMBL" id="KAJ3661994.1"/>
    </source>
</evidence>
<name>A0AA38IZS5_9CUCU</name>
<reference evidence="7" key="1">
    <citation type="journal article" date="2023" name="G3 (Bethesda)">
        <title>Whole genome assemblies of Zophobas morio and Tenebrio molitor.</title>
        <authorList>
            <person name="Kaur S."/>
            <person name="Stinson S.A."/>
            <person name="diCenzo G.C."/>
        </authorList>
    </citation>
    <scope>NUCLEOTIDE SEQUENCE</scope>
    <source>
        <strain evidence="7">QUZm001</strain>
    </source>
</reference>
<keyword evidence="8" id="KW-1185">Reference proteome</keyword>
<feature type="transmembrane region" description="Helical" evidence="6">
    <location>
        <begin position="158"/>
        <end position="179"/>
    </location>
</feature>
<evidence type="ECO:0000256" key="2">
    <source>
        <dbReference type="ARBA" id="ARBA00022475"/>
    </source>
</evidence>
<dbReference type="GO" id="GO:0050909">
    <property type="term" value="P:sensory perception of taste"/>
    <property type="evidence" value="ECO:0007669"/>
    <property type="project" value="InterPro"/>
</dbReference>
<dbReference type="Proteomes" id="UP001168821">
    <property type="component" value="Unassembled WGS sequence"/>
</dbReference>
<feature type="transmembrane region" description="Helical" evidence="6">
    <location>
        <begin position="39"/>
        <end position="58"/>
    </location>
</feature>
<keyword evidence="2" id="KW-1003">Cell membrane</keyword>
<comment type="subcellular location">
    <subcellularLocation>
        <location evidence="1">Cell membrane</location>
        <topology evidence="1">Multi-pass membrane protein</topology>
    </subcellularLocation>
</comment>
<sequence>MTTHSVDLFEPVFKVWKYSTLPHYEISSRNKIICKKNRLWWFLIATTIVHTIAIFYLMEFQAIFKNFVHYYEVSLNTLQSWGIMLTCQLRKHQFCELLSDFLLIETKLTNLTRKTLVTTKVRRLFMSAIVIKYCLIVIIAVLDFFLAEKRVYVEIAAIYVCWLLDFHVEILLVCLLIILHKAYSGLYEYVNQNRQTWDNLRKSVDIHEQLREISIKFNRAFGPFILLKFWSDFVFLTFGMFECVHFLLRRSGLVRLVANTVADIVWSLTVVITRERKICSKILRNMII</sequence>
<evidence type="ECO:0000256" key="3">
    <source>
        <dbReference type="ARBA" id="ARBA00022692"/>
    </source>
</evidence>
<evidence type="ECO:0000256" key="4">
    <source>
        <dbReference type="ARBA" id="ARBA00022989"/>
    </source>
</evidence>
<dbReference type="AlphaFoldDB" id="A0AA38IZS5"/>
<keyword evidence="3 6" id="KW-0812">Transmembrane</keyword>
<keyword evidence="4 6" id="KW-1133">Transmembrane helix</keyword>
<evidence type="ECO:0000256" key="6">
    <source>
        <dbReference type="SAM" id="Phobius"/>
    </source>
</evidence>
<dbReference type="Pfam" id="PF08395">
    <property type="entry name" value="7tm_7"/>
    <property type="match status" value="1"/>
</dbReference>
<feature type="transmembrane region" description="Helical" evidence="6">
    <location>
        <begin position="124"/>
        <end position="146"/>
    </location>
</feature>
<accession>A0AA38IZS5</accession>
<feature type="transmembrane region" description="Helical" evidence="6">
    <location>
        <begin position="229"/>
        <end position="248"/>
    </location>
</feature>
<evidence type="ECO:0000313" key="8">
    <source>
        <dbReference type="Proteomes" id="UP001168821"/>
    </source>
</evidence>